<dbReference type="SUPFAM" id="SSF53448">
    <property type="entry name" value="Nucleotide-diphospho-sugar transferases"/>
    <property type="match status" value="1"/>
</dbReference>
<organism evidence="2">
    <name type="scientific">bioreactor metagenome</name>
    <dbReference type="NCBI Taxonomy" id="1076179"/>
    <lineage>
        <taxon>unclassified sequences</taxon>
        <taxon>metagenomes</taxon>
        <taxon>ecological metagenomes</taxon>
    </lineage>
</organism>
<gene>
    <name evidence="2" type="ORF">SDC9_124721</name>
</gene>
<proteinExistence type="predicted"/>
<name>A0A645CLB7_9ZZZZ</name>
<dbReference type="Pfam" id="PF00535">
    <property type="entry name" value="Glycos_transf_2"/>
    <property type="match status" value="1"/>
</dbReference>
<evidence type="ECO:0000313" key="2">
    <source>
        <dbReference type="EMBL" id="MPM77713.1"/>
    </source>
</evidence>
<dbReference type="EMBL" id="VSSQ01028127">
    <property type="protein sequence ID" value="MPM77713.1"/>
    <property type="molecule type" value="Genomic_DNA"/>
</dbReference>
<feature type="domain" description="Glycosyltransferase 2-like" evidence="1">
    <location>
        <begin position="6"/>
        <end position="47"/>
    </location>
</feature>
<dbReference type="InterPro" id="IPR001173">
    <property type="entry name" value="Glyco_trans_2-like"/>
</dbReference>
<comment type="caution">
    <text evidence="2">The sequence shown here is derived from an EMBL/GenBank/DDBJ whole genome shotgun (WGS) entry which is preliminary data.</text>
</comment>
<sequence length="54" mass="6185">MNKGLSIIIVNYNSTDDIRILINSIKKYESIMYDDNKIDIIIVDNGSIKLNLIN</sequence>
<dbReference type="Gene3D" id="3.90.550.10">
    <property type="entry name" value="Spore Coat Polysaccharide Biosynthesis Protein SpsA, Chain A"/>
    <property type="match status" value="1"/>
</dbReference>
<protein>
    <recommendedName>
        <fullName evidence="1">Glycosyltransferase 2-like domain-containing protein</fullName>
    </recommendedName>
</protein>
<dbReference type="AlphaFoldDB" id="A0A645CLB7"/>
<dbReference type="InterPro" id="IPR029044">
    <property type="entry name" value="Nucleotide-diphossugar_trans"/>
</dbReference>
<reference evidence="2" key="1">
    <citation type="submission" date="2019-08" db="EMBL/GenBank/DDBJ databases">
        <authorList>
            <person name="Kucharzyk K."/>
            <person name="Murdoch R.W."/>
            <person name="Higgins S."/>
            <person name="Loffler F."/>
        </authorList>
    </citation>
    <scope>NUCLEOTIDE SEQUENCE</scope>
</reference>
<accession>A0A645CLB7</accession>
<evidence type="ECO:0000259" key="1">
    <source>
        <dbReference type="Pfam" id="PF00535"/>
    </source>
</evidence>